<evidence type="ECO:0000256" key="4">
    <source>
        <dbReference type="ARBA" id="ARBA00023125"/>
    </source>
</evidence>
<dbReference type="GO" id="GO:0003677">
    <property type="term" value="F:DNA binding"/>
    <property type="evidence" value="ECO:0007669"/>
    <property type="project" value="UniProtKB-KW"/>
</dbReference>
<dbReference type="EMBL" id="FTOR01000004">
    <property type="protein sequence ID" value="SIT15904.1"/>
    <property type="molecule type" value="Genomic_DNA"/>
</dbReference>
<dbReference type="PANTHER" id="PTHR43133">
    <property type="entry name" value="RNA POLYMERASE ECF-TYPE SIGMA FACTO"/>
    <property type="match status" value="1"/>
</dbReference>
<dbReference type="NCBIfam" id="TIGR02937">
    <property type="entry name" value="sigma70-ECF"/>
    <property type="match status" value="1"/>
</dbReference>
<dbReference type="InterPro" id="IPR013325">
    <property type="entry name" value="RNA_pol_sigma_r2"/>
</dbReference>
<evidence type="ECO:0000313" key="7">
    <source>
        <dbReference type="EMBL" id="SIT15904.1"/>
    </source>
</evidence>
<dbReference type="Proteomes" id="UP000186917">
    <property type="component" value="Unassembled WGS sequence"/>
</dbReference>
<name>A0A1N7PZ73_9BACT</name>
<evidence type="ECO:0000256" key="1">
    <source>
        <dbReference type="ARBA" id="ARBA00010641"/>
    </source>
</evidence>
<keyword evidence="2" id="KW-0805">Transcription regulation</keyword>
<proteinExistence type="inferred from homology"/>
<dbReference type="Pfam" id="PF08281">
    <property type="entry name" value="Sigma70_r4_2"/>
    <property type="match status" value="1"/>
</dbReference>
<feature type="domain" description="RNA polymerase sigma factor 70 region 4 type 2" evidence="6">
    <location>
        <begin position="71"/>
        <end position="117"/>
    </location>
</feature>
<dbReference type="InterPro" id="IPR014284">
    <property type="entry name" value="RNA_pol_sigma-70_dom"/>
</dbReference>
<dbReference type="AlphaFoldDB" id="A0A1N7PZ73"/>
<organism evidence="7 8">
    <name type="scientific">Filimonas lacunae</name>
    <dbReference type="NCBI Taxonomy" id="477680"/>
    <lineage>
        <taxon>Bacteria</taxon>
        <taxon>Pseudomonadati</taxon>
        <taxon>Bacteroidota</taxon>
        <taxon>Chitinophagia</taxon>
        <taxon>Chitinophagales</taxon>
        <taxon>Chitinophagaceae</taxon>
        <taxon>Filimonas</taxon>
    </lineage>
</organism>
<dbReference type="GO" id="GO:0016987">
    <property type="term" value="F:sigma factor activity"/>
    <property type="evidence" value="ECO:0007669"/>
    <property type="project" value="UniProtKB-KW"/>
</dbReference>
<dbReference type="Gene3D" id="1.10.10.10">
    <property type="entry name" value="Winged helix-like DNA-binding domain superfamily/Winged helix DNA-binding domain"/>
    <property type="match status" value="1"/>
</dbReference>
<evidence type="ECO:0000256" key="5">
    <source>
        <dbReference type="ARBA" id="ARBA00023163"/>
    </source>
</evidence>
<evidence type="ECO:0000259" key="6">
    <source>
        <dbReference type="Pfam" id="PF08281"/>
    </source>
</evidence>
<dbReference type="STRING" id="477680.SAMN05421788_104204"/>
<evidence type="ECO:0000256" key="3">
    <source>
        <dbReference type="ARBA" id="ARBA00023082"/>
    </source>
</evidence>
<protein>
    <submittedName>
        <fullName evidence="7">RNA polymerase sigma-70 factor, ECF subfamily</fullName>
    </submittedName>
</protein>
<dbReference type="SUPFAM" id="SSF88946">
    <property type="entry name" value="Sigma2 domain of RNA polymerase sigma factors"/>
    <property type="match status" value="1"/>
</dbReference>
<evidence type="ECO:0000313" key="8">
    <source>
        <dbReference type="Proteomes" id="UP000186917"/>
    </source>
</evidence>
<dbReference type="InterPro" id="IPR013249">
    <property type="entry name" value="RNA_pol_sigma70_r4_t2"/>
</dbReference>
<dbReference type="GO" id="GO:0006352">
    <property type="term" value="P:DNA-templated transcription initiation"/>
    <property type="evidence" value="ECO:0007669"/>
    <property type="project" value="InterPro"/>
</dbReference>
<keyword evidence="4" id="KW-0238">DNA-binding</keyword>
<dbReference type="InterPro" id="IPR039425">
    <property type="entry name" value="RNA_pol_sigma-70-like"/>
</dbReference>
<gene>
    <name evidence="7" type="ORF">SAMN05421788_104204</name>
</gene>
<keyword evidence="8" id="KW-1185">Reference proteome</keyword>
<accession>A0A1N7PZ73</accession>
<dbReference type="PANTHER" id="PTHR43133:SF8">
    <property type="entry name" value="RNA POLYMERASE SIGMA FACTOR HI_1459-RELATED"/>
    <property type="match status" value="1"/>
</dbReference>
<dbReference type="InterPro" id="IPR036388">
    <property type="entry name" value="WH-like_DNA-bd_sf"/>
</dbReference>
<dbReference type="Gene3D" id="1.10.1740.10">
    <property type="match status" value="1"/>
</dbReference>
<keyword evidence="3" id="KW-0731">Sigma factor</keyword>
<comment type="similarity">
    <text evidence="1">Belongs to the sigma-70 factor family. ECF subfamily.</text>
</comment>
<sequence>MKVFKNIEAYKGDGSLFRAWMKKVLMNTIIDHLRVTKAQLYVVHMDEVRELGEDDFYMDSKWSREQLGIHLAALPPVTRLVTSLFAFEGYTHQEISLALDISEKTSRWHLFEGRKKLKQMLCLKSTK</sequence>
<dbReference type="InterPro" id="IPR013324">
    <property type="entry name" value="RNA_pol_sigma_r3/r4-like"/>
</dbReference>
<keyword evidence="5" id="KW-0804">Transcription</keyword>
<reference evidence="8" key="1">
    <citation type="submission" date="2017-01" db="EMBL/GenBank/DDBJ databases">
        <authorList>
            <person name="Varghese N."/>
            <person name="Submissions S."/>
        </authorList>
    </citation>
    <scope>NUCLEOTIDE SEQUENCE [LARGE SCALE GENOMIC DNA]</scope>
    <source>
        <strain evidence="8">DSM 21054</strain>
    </source>
</reference>
<dbReference type="SUPFAM" id="SSF88659">
    <property type="entry name" value="Sigma3 and sigma4 domains of RNA polymerase sigma factors"/>
    <property type="match status" value="1"/>
</dbReference>
<evidence type="ECO:0000256" key="2">
    <source>
        <dbReference type="ARBA" id="ARBA00023015"/>
    </source>
</evidence>